<proteinExistence type="predicted"/>
<sequence length="105" mass="11293">MPAVKPSLEEALLRLRLDPDLSADVTNAIPQVFAETVRYLDGPLFQSAEEATASADPKAIVSDECIIAAQLLLIDALVGTNTTKEAAEKRGAAYSMLRMYRNQGA</sequence>
<dbReference type="EMBL" id="LT158602">
    <property type="protein sequence ID" value="CVK35519.1"/>
    <property type="molecule type" value="Genomic_DNA"/>
</dbReference>
<organism evidence="1">
    <name type="scientific">biofilter metagenome</name>
    <dbReference type="NCBI Taxonomy" id="1070537"/>
    <lineage>
        <taxon>unclassified sequences</taxon>
        <taxon>metagenomes</taxon>
        <taxon>ecological metagenomes</taxon>
    </lineage>
</organism>
<evidence type="ECO:0008006" key="2">
    <source>
        <dbReference type="Google" id="ProtNLM"/>
    </source>
</evidence>
<accession>A0A1A7GE34</accession>
<protein>
    <recommendedName>
        <fullName evidence="2">Phage gp6-like head-tail connector protein</fullName>
    </recommendedName>
</protein>
<evidence type="ECO:0000313" key="1">
    <source>
        <dbReference type="EMBL" id="CVK35519.1"/>
    </source>
</evidence>
<dbReference type="AlphaFoldDB" id="A0A1A7GE34"/>
<keyword evidence="1" id="KW-0614">Plasmid</keyword>
<name>A0A1A7GE34_9ZZZZ</name>
<geneLocation type="plasmid" evidence="1">
    <name>pMC2</name>
</geneLocation>
<gene>
    <name evidence="1" type="ORF">MCM2015_pMC2_27</name>
</gene>
<reference evidence="1" key="1">
    <citation type="journal article" date="2016" name="Sci. Rep.">
        <title>Genomics of high molecular weight plasmids isolated from an on-farm biopurification system.</title>
        <authorList>
            <person name="Martini M.C."/>
            <person name="Wibberg D."/>
            <person name="Lozano M."/>
            <person name="Torres Tejerizo G."/>
            <person name="Albicoro F.J."/>
            <person name="Jaenicke S."/>
            <person name="van Elsas J.D."/>
            <person name="Petroni A."/>
            <person name="Garcillan-Barcia M.P."/>
            <person name="de la Cruz F."/>
            <person name="Schluter A."/>
            <person name="Puhler A."/>
            <person name="Pistorio M."/>
            <person name="Lagares A."/>
            <person name="Del Papa M.F."/>
        </authorList>
    </citation>
    <scope>NUCLEOTIDE SEQUENCE</scope>
    <source>
        <plasmid evidence="1">pMC2</plasmid>
    </source>
</reference>